<accession>A0A3M3YIC8</accession>
<protein>
    <submittedName>
        <fullName evidence="1">Uncharacterized protein</fullName>
    </submittedName>
</protein>
<comment type="caution">
    <text evidence="1">The sequence shown here is derived from an EMBL/GenBank/DDBJ whole genome shotgun (WGS) entry which is preliminary data.</text>
</comment>
<dbReference type="PANTHER" id="PTHR30414">
    <property type="entry name" value="MINICONDUCTANCE MECHANOSENSITIVE CHANNEL YBDG"/>
    <property type="match status" value="1"/>
</dbReference>
<organism evidence="1 2">
    <name type="scientific">Pseudomonas syringae pv. philadelphi</name>
    <dbReference type="NCBI Taxonomy" id="251706"/>
    <lineage>
        <taxon>Bacteria</taxon>
        <taxon>Pseudomonadati</taxon>
        <taxon>Pseudomonadota</taxon>
        <taxon>Gammaproteobacteria</taxon>
        <taxon>Pseudomonadales</taxon>
        <taxon>Pseudomonadaceae</taxon>
        <taxon>Pseudomonas</taxon>
    </lineage>
</organism>
<name>A0A3M3YIC8_9PSED</name>
<proteinExistence type="predicted"/>
<gene>
    <name evidence="1" type="ORF">ALQ33_04949</name>
</gene>
<dbReference type="GO" id="GO:0008381">
    <property type="term" value="F:mechanosensitive monoatomic ion channel activity"/>
    <property type="evidence" value="ECO:0007669"/>
    <property type="project" value="InterPro"/>
</dbReference>
<dbReference type="InterPro" id="IPR030192">
    <property type="entry name" value="YbdG"/>
</dbReference>
<dbReference type="GO" id="GO:0071470">
    <property type="term" value="P:cellular response to osmotic stress"/>
    <property type="evidence" value="ECO:0007669"/>
    <property type="project" value="InterPro"/>
</dbReference>
<evidence type="ECO:0000313" key="2">
    <source>
        <dbReference type="Proteomes" id="UP000279372"/>
    </source>
</evidence>
<dbReference type="AlphaFoldDB" id="A0A3M3YIC8"/>
<evidence type="ECO:0000313" key="1">
    <source>
        <dbReference type="EMBL" id="RMO81515.1"/>
    </source>
</evidence>
<dbReference type="Proteomes" id="UP000279372">
    <property type="component" value="Unassembled WGS sequence"/>
</dbReference>
<dbReference type="GO" id="GO:0005886">
    <property type="term" value="C:plasma membrane"/>
    <property type="evidence" value="ECO:0007669"/>
    <property type="project" value="TreeGrafter"/>
</dbReference>
<reference evidence="1 2" key="1">
    <citation type="submission" date="2018-08" db="EMBL/GenBank/DDBJ databases">
        <title>Recombination of ecologically and evolutionarily significant loci maintains genetic cohesion in the Pseudomonas syringae species complex.</title>
        <authorList>
            <person name="Dillon M."/>
            <person name="Thakur S."/>
            <person name="Almeida R.N.D."/>
            <person name="Weir B.S."/>
            <person name="Guttman D.S."/>
        </authorList>
    </citation>
    <scope>NUCLEOTIDE SEQUENCE [LARGE SCALE GENOMIC DNA]</scope>
    <source>
        <strain evidence="1 2">ICMP 8902</strain>
    </source>
</reference>
<sequence length="90" mass="10424">MSDPNSLRFVHDDEEQQLMQIHLLTDCSGPNHTQLLAWNEAQGNVAYMAANRRRMTKIGTFHAYALVYLQRHVDISSGIQRIGEWGREQR</sequence>
<dbReference type="EMBL" id="RBQB01000314">
    <property type="protein sequence ID" value="RMO81515.1"/>
    <property type="molecule type" value="Genomic_DNA"/>
</dbReference>
<dbReference type="PANTHER" id="PTHR30414:SF0">
    <property type="entry name" value="MINICONDUCTANCE MECHANOSENSITIVE CHANNEL YBDG"/>
    <property type="match status" value="1"/>
</dbReference>